<gene>
    <name evidence="1" type="ORF">SAMN04490220_1733</name>
</gene>
<dbReference type="OrthoDB" id="5638018at2"/>
<organism evidence="1 2">
    <name type="scientific">Rhodococcus jostii</name>
    <dbReference type="NCBI Taxonomy" id="132919"/>
    <lineage>
        <taxon>Bacteria</taxon>
        <taxon>Bacillati</taxon>
        <taxon>Actinomycetota</taxon>
        <taxon>Actinomycetes</taxon>
        <taxon>Mycobacteriales</taxon>
        <taxon>Nocardiaceae</taxon>
        <taxon>Rhodococcus</taxon>
    </lineage>
</organism>
<proteinExistence type="predicted"/>
<dbReference type="PANTHER" id="PTHR34129">
    <property type="entry name" value="BLR1139 PROTEIN"/>
    <property type="match status" value="1"/>
</dbReference>
<dbReference type="SUPFAM" id="SSF56399">
    <property type="entry name" value="ADP-ribosylation"/>
    <property type="match status" value="1"/>
</dbReference>
<dbReference type="AlphaFoldDB" id="A0A1H4ST15"/>
<evidence type="ECO:0000313" key="1">
    <source>
        <dbReference type="EMBL" id="SEC47283.1"/>
    </source>
</evidence>
<dbReference type="EMBL" id="FNTL01000004">
    <property type="protein sequence ID" value="SEC47283.1"/>
    <property type="molecule type" value="Genomic_DNA"/>
</dbReference>
<dbReference type="InterPro" id="IPR009297">
    <property type="entry name" value="DUF952"/>
</dbReference>
<accession>A0A1H4ST15</accession>
<dbReference type="PANTHER" id="PTHR34129:SF1">
    <property type="entry name" value="DUF952 DOMAIN-CONTAINING PROTEIN"/>
    <property type="match status" value="1"/>
</dbReference>
<dbReference type="Gene3D" id="3.20.170.20">
    <property type="entry name" value="Protein of unknown function DUF952"/>
    <property type="match status" value="1"/>
</dbReference>
<protein>
    <submittedName>
        <fullName evidence="1">Uncharacterized conserved protein, DUF952 family</fullName>
    </submittedName>
</protein>
<dbReference type="Proteomes" id="UP000183407">
    <property type="component" value="Unassembled WGS sequence"/>
</dbReference>
<reference evidence="2" key="1">
    <citation type="submission" date="2016-10" db="EMBL/GenBank/DDBJ databases">
        <authorList>
            <person name="Varghese N."/>
        </authorList>
    </citation>
    <scope>NUCLEOTIDE SEQUENCE [LARGE SCALE GENOMIC DNA]</scope>
    <source>
        <strain evidence="2">DSM 44719</strain>
    </source>
</reference>
<dbReference type="RefSeq" id="WP_073359928.1">
    <property type="nucleotide sequence ID" value="NZ_FNTL01000004.1"/>
</dbReference>
<sequence>MQSEHARPDGSDRLVHLCSRAEWRTAEREGRRVPDGFTADGFIHLSTPTQVHLPANRLFAGRTDLVLLSLDPAALGSPVKWEPGVPTDPASMLFPHLYGPLPVTAVTSVEDYRPGADGTFAARH</sequence>
<name>A0A1H4ST15_RHOJO</name>
<evidence type="ECO:0000313" key="2">
    <source>
        <dbReference type="Proteomes" id="UP000183407"/>
    </source>
</evidence>
<dbReference type="Pfam" id="PF06108">
    <property type="entry name" value="DUF952"/>
    <property type="match status" value="1"/>
</dbReference>